<evidence type="ECO:0000259" key="12">
    <source>
        <dbReference type="Pfam" id="PF00593"/>
    </source>
</evidence>
<evidence type="ECO:0000313" key="14">
    <source>
        <dbReference type="EMBL" id="RHF74392.1"/>
    </source>
</evidence>
<dbReference type="InterPro" id="IPR000531">
    <property type="entry name" value="Beta-barrel_TonB"/>
</dbReference>
<keyword evidence="2 9" id="KW-0813">Transport</keyword>
<feature type="domain" description="TonB-dependent receptor plug" evidence="13">
    <location>
        <begin position="40"/>
        <end position="147"/>
    </location>
</feature>
<evidence type="ECO:0000256" key="2">
    <source>
        <dbReference type="ARBA" id="ARBA00022448"/>
    </source>
</evidence>
<dbReference type="InterPro" id="IPR012910">
    <property type="entry name" value="Plug_dom"/>
</dbReference>
<keyword evidence="8 9" id="KW-0998">Cell outer membrane</keyword>
<keyword evidence="5" id="KW-0732">Signal</keyword>
<dbReference type="PROSITE" id="PS52016">
    <property type="entry name" value="TONB_DEPENDENT_REC_3"/>
    <property type="match status" value="1"/>
</dbReference>
<comment type="similarity">
    <text evidence="9 10">Belongs to the TonB-dependent receptor family.</text>
</comment>
<comment type="subcellular location">
    <subcellularLocation>
        <location evidence="1 9">Cell outer membrane</location>
        <topology evidence="1 9">Multi-pass membrane protein</topology>
    </subcellularLocation>
</comment>
<dbReference type="GO" id="GO:0009279">
    <property type="term" value="C:cell outer membrane"/>
    <property type="evidence" value="ECO:0007669"/>
    <property type="project" value="UniProtKB-SubCell"/>
</dbReference>
<reference evidence="14 15" key="1">
    <citation type="submission" date="2018-08" db="EMBL/GenBank/DDBJ databases">
        <title>A genome reference for cultivated species of the human gut microbiota.</title>
        <authorList>
            <person name="Zou Y."/>
            <person name="Xue W."/>
            <person name="Luo G."/>
        </authorList>
    </citation>
    <scope>NUCLEOTIDE SEQUENCE [LARGE SCALE GENOMIC DNA]</scope>
    <source>
        <strain evidence="14 15">AM25-1</strain>
    </source>
</reference>
<gene>
    <name evidence="14" type="ORF">DW663_02705</name>
</gene>
<evidence type="ECO:0000256" key="1">
    <source>
        <dbReference type="ARBA" id="ARBA00004571"/>
    </source>
</evidence>
<evidence type="ECO:0000256" key="7">
    <source>
        <dbReference type="ARBA" id="ARBA00023136"/>
    </source>
</evidence>
<evidence type="ECO:0000256" key="4">
    <source>
        <dbReference type="ARBA" id="ARBA00022692"/>
    </source>
</evidence>
<dbReference type="InterPro" id="IPR039426">
    <property type="entry name" value="TonB-dep_rcpt-like"/>
</dbReference>
<keyword evidence="7 9" id="KW-0472">Membrane</keyword>
<evidence type="ECO:0000256" key="3">
    <source>
        <dbReference type="ARBA" id="ARBA00022452"/>
    </source>
</evidence>
<feature type="region of interest" description="Disordered" evidence="11">
    <location>
        <begin position="312"/>
        <end position="334"/>
    </location>
</feature>
<dbReference type="GO" id="GO:0015344">
    <property type="term" value="F:siderophore uptake transmembrane transporter activity"/>
    <property type="evidence" value="ECO:0007669"/>
    <property type="project" value="TreeGrafter"/>
</dbReference>
<evidence type="ECO:0000256" key="11">
    <source>
        <dbReference type="SAM" id="MobiDB-lite"/>
    </source>
</evidence>
<dbReference type="CDD" id="cd01347">
    <property type="entry name" value="ligand_gated_channel"/>
    <property type="match status" value="1"/>
</dbReference>
<evidence type="ECO:0000313" key="15">
    <source>
        <dbReference type="Proteomes" id="UP000284676"/>
    </source>
</evidence>
<evidence type="ECO:0000256" key="10">
    <source>
        <dbReference type="RuleBase" id="RU003357"/>
    </source>
</evidence>
<protein>
    <submittedName>
        <fullName evidence="14">TonB-dependent receptor</fullName>
    </submittedName>
</protein>
<dbReference type="PANTHER" id="PTHR30069:SF27">
    <property type="entry name" value="BLL4766 PROTEIN"/>
    <property type="match status" value="1"/>
</dbReference>
<sequence length="677" mass="75590">MKKLAILSFLICAGAVARGEESIHLGETVVTSMGFETTLLDEPTNISVITKEKIEEKNYKNVIEALDDNPMINIVNSRNGAVIDMRGSGDSAMNNVKILVDGVAINPFNPTRKGLGLETIPMSNVERIEISPGGGAVLYGNGVSGGVVNIITKSGGYTGGYVESDIDSFNNKKFSTGGNYQLNDKISFGMNYAGQNNGEFREGEKGASDYIDGNIQYKLSEKHKFGISASRYVENETTSGNALQRDLKMADGSSLAEHYGLETLEQNRKAKGLTSTDRNITKENVTGKYEYTPNKDFTLGVTAYNTNMYNRSNTSGYSLSEDKDSNKKPLGTYTLKSTSSSEDFREETTGLLLKTTTNYEYGSIIIGLDSIRSNFEGKTTSNSKGKVTSSSSDYKKELISPYILNKYDLTENLEFIAGYRYEWADYNLKSTDVPKRESTLENKSYEGTLSYKYRDTGNLFFRYEKGYMSPTPSQMSDKVNGIYEANDVKSETSDTYEIGIKDYVNDNTFISMSFFRLEKDGEIMKDKKDNDNISWKNLGKTRRNGIEFNMENYFGNLTLSSGFVYIDAVEKTENGNERLEEIPRFKANVSANYRLTSKLDTTVSYTYMGSKEGQGIMNSSRSLTDVGVRYRVTESLTVKAGINNLFNKEYYESQNNRGLTANPGEERSYYMGFKMTF</sequence>
<keyword evidence="6 10" id="KW-0798">TonB box</keyword>
<dbReference type="SUPFAM" id="SSF56935">
    <property type="entry name" value="Porins"/>
    <property type="match status" value="1"/>
</dbReference>
<accession>A0A414Q174</accession>
<keyword evidence="14" id="KW-0675">Receptor</keyword>
<dbReference type="Gene3D" id="2.40.170.20">
    <property type="entry name" value="TonB-dependent receptor, beta-barrel domain"/>
    <property type="match status" value="1"/>
</dbReference>
<comment type="caution">
    <text evidence="14">The sequence shown here is derived from an EMBL/GenBank/DDBJ whole genome shotgun (WGS) entry which is preliminary data.</text>
</comment>
<dbReference type="PROSITE" id="PS01156">
    <property type="entry name" value="TONB_DEPENDENT_REC_2"/>
    <property type="match status" value="1"/>
</dbReference>
<dbReference type="PANTHER" id="PTHR30069">
    <property type="entry name" value="TONB-DEPENDENT OUTER MEMBRANE RECEPTOR"/>
    <property type="match status" value="1"/>
</dbReference>
<evidence type="ECO:0000256" key="8">
    <source>
        <dbReference type="ARBA" id="ARBA00023237"/>
    </source>
</evidence>
<dbReference type="Proteomes" id="UP000284676">
    <property type="component" value="Unassembled WGS sequence"/>
</dbReference>
<dbReference type="RefSeq" id="WP_118234038.1">
    <property type="nucleotide sequence ID" value="NZ_QRHL01000002.1"/>
</dbReference>
<evidence type="ECO:0000259" key="13">
    <source>
        <dbReference type="Pfam" id="PF07715"/>
    </source>
</evidence>
<dbReference type="InterPro" id="IPR036942">
    <property type="entry name" value="Beta-barrel_TonB_sf"/>
</dbReference>
<feature type="domain" description="TonB-dependent receptor-like beta-barrel" evidence="12">
    <location>
        <begin position="272"/>
        <end position="645"/>
    </location>
</feature>
<keyword evidence="4 9" id="KW-0812">Transmembrane</keyword>
<dbReference type="Pfam" id="PF00593">
    <property type="entry name" value="TonB_dep_Rec_b-barrel"/>
    <property type="match status" value="1"/>
</dbReference>
<evidence type="ECO:0000256" key="5">
    <source>
        <dbReference type="ARBA" id="ARBA00022729"/>
    </source>
</evidence>
<dbReference type="EMBL" id="QRHL01000002">
    <property type="protein sequence ID" value="RHF74392.1"/>
    <property type="molecule type" value="Genomic_DNA"/>
</dbReference>
<dbReference type="InterPro" id="IPR037066">
    <property type="entry name" value="Plug_dom_sf"/>
</dbReference>
<name>A0A414Q174_FUSMR</name>
<dbReference type="Pfam" id="PF07715">
    <property type="entry name" value="Plug"/>
    <property type="match status" value="1"/>
</dbReference>
<evidence type="ECO:0000256" key="6">
    <source>
        <dbReference type="ARBA" id="ARBA00023077"/>
    </source>
</evidence>
<evidence type="ECO:0000256" key="9">
    <source>
        <dbReference type="PROSITE-ProRule" id="PRU01360"/>
    </source>
</evidence>
<proteinExistence type="inferred from homology"/>
<dbReference type="Gene3D" id="2.170.130.10">
    <property type="entry name" value="TonB-dependent receptor, plug domain"/>
    <property type="match status" value="1"/>
</dbReference>
<dbReference type="AlphaFoldDB" id="A0A414Q174"/>
<keyword evidence="3 9" id="KW-1134">Transmembrane beta strand</keyword>
<dbReference type="InterPro" id="IPR010917">
    <property type="entry name" value="TonB_rcpt_CS"/>
</dbReference>
<organism evidence="14 15">
    <name type="scientific">Fusobacterium mortiferum</name>
    <dbReference type="NCBI Taxonomy" id="850"/>
    <lineage>
        <taxon>Bacteria</taxon>
        <taxon>Fusobacteriati</taxon>
        <taxon>Fusobacteriota</taxon>
        <taxon>Fusobacteriia</taxon>
        <taxon>Fusobacteriales</taxon>
        <taxon>Fusobacteriaceae</taxon>
        <taxon>Fusobacterium</taxon>
    </lineage>
</organism>
<dbReference type="GO" id="GO:0044718">
    <property type="term" value="P:siderophore transmembrane transport"/>
    <property type="evidence" value="ECO:0007669"/>
    <property type="project" value="TreeGrafter"/>
</dbReference>